<organism evidence="8">
    <name type="scientific">Sesamum radiatum</name>
    <name type="common">Black benniseed</name>
    <dbReference type="NCBI Taxonomy" id="300843"/>
    <lineage>
        <taxon>Eukaryota</taxon>
        <taxon>Viridiplantae</taxon>
        <taxon>Streptophyta</taxon>
        <taxon>Embryophyta</taxon>
        <taxon>Tracheophyta</taxon>
        <taxon>Spermatophyta</taxon>
        <taxon>Magnoliopsida</taxon>
        <taxon>eudicotyledons</taxon>
        <taxon>Gunneridae</taxon>
        <taxon>Pentapetalae</taxon>
        <taxon>asterids</taxon>
        <taxon>lamiids</taxon>
        <taxon>Lamiales</taxon>
        <taxon>Pedaliaceae</taxon>
        <taxon>Sesamum</taxon>
    </lineage>
</organism>
<proteinExistence type="predicted"/>
<evidence type="ECO:0000256" key="5">
    <source>
        <dbReference type="ARBA" id="ARBA00023242"/>
    </source>
</evidence>
<accession>A0AAW2SKQ4</accession>
<comment type="subcellular location">
    <subcellularLocation>
        <location evidence="1">Nucleus</location>
    </subcellularLocation>
</comment>
<dbReference type="PANTHER" id="PTHR33345">
    <property type="entry name" value="ADAPTER PROTEIN, PUTATIVE-RELATED"/>
    <property type="match status" value="1"/>
</dbReference>
<keyword evidence="4" id="KW-0862">Zinc</keyword>
<name>A0AAW2SKQ4_SESRA</name>
<dbReference type="EMBL" id="JACGWJ010000010">
    <property type="protein sequence ID" value="KAL0393054.1"/>
    <property type="molecule type" value="Genomic_DNA"/>
</dbReference>
<evidence type="ECO:0000259" key="6">
    <source>
        <dbReference type="Pfam" id="PF07227"/>
    </source>
</evidence>
<dbReference type="PANTHER" id="PTHR33345:SF6">
    <property type="entry name" value="OS03G0747200 PROTEIN"/>
    <property type="match status" value="1"/>
</dbReference>
<dbReference type="GO" id="GO:0005634">
    <property type="term" value="C:nucleus"/>
    <property type="evidence" value="ECO:0007669"/>
    <property type="project" value="UniProtKB-SubCell"/>
</dbReference>
<comment type="caution">
    <text evidence="8">The sequence shown here is derived from an EMBL/GenBank/DDBJ whole genome shotgun (WGS) entry which is preliminary data.</text>
</comment>
<evidence type="ECO:0000256" key="3">
    <source>
        <dbReference type="ARBA" id="ARBA00022771"/>
    </source>
</evidence>
<keyword evidence="3" id="KW-0863">Zinc-finger</keyword>
<keyword evidence="5" id="KW-0539">Nucleus</keyword>
<evidence type="ECO:0000313" key="8">
    <source>
        <dbReference type="EMBL" id="KAL0393054.1"/>
    </source>
</evidence>
<keyword evidence="2" id="KW-0479">Metal-binding</keyword>
<dbReference type="GO" id="GO:0008270">
    <property type="term" value="F:zinc ion binding"/>
    <property type="evidence" value="ECO:0007669"/>
    <property type="project" value="UniProtKB-KW"/>
</dbReference>
<dbReference type="Pfam" id="PF07227">
    <property type="entry name" value="PHD_Oberon"/>
    <property type="match status" value="1"/>
</dbReference>
<evidence type="ECO:0000256" key="2">
    <source>
        <dbReference type="ARBA" id="ARBA00022723"/>
    </source>
</evidence>
<protein>
    <recommendedName>
        <fullName evidence="9">Oberon PHD finger domain-containing protein</fullName>
    </recommendedName>
</protein>
<reference evidence="8" key="1">
    <citation type="submission" date="2020-06" db="EMBL/GenBank/DDBJ databases">
        <authorList>
            <person name="Li T."/>
            <person name="Hu X."/>
            <person name="Zhang T."/>
            <person name="Song X."/>
            <person name="Zhang H."/>
            <person name="Dai N."/>
            <person name="Sheng W."/>
            <person name="Hou X."/>
            <person name="Wei L."/>
        </authorList>
    </citation>
    <scope>NUCLEOTIDE SEQUENCE</scope>
    <source>
        <strain evidence="8">G02</strain>
        <tissue evidence="8">Leaf</tissue>
    </source>
</reference>
<reference evidence="8" key="2">
    <citation type="journal article" date="2024" name="Plant">
        <title>Genomic evolution and insights into agronomic trait innovations of Sesamum species.</title>
        <authorList>
            <person name="Miao H."/>
            <person name="Wang L."/>
            <person name="Qu L."/>
            <person name="Liu H."/>
            <person name="Sun Y."/>
            <person name="Le M."/>
            <person name="Wang Q."/>
            <person name="Wei S."/>
            <person name="Zheng Y."/>
            <person name="Lin W."/>
            <person name="Duan Y."/>
            <person name="Cao H."/>
            <person name="Xiong S."/>
            <person name="Wang X."/>
            <person name="Wei L."/>
            <person name="Li C."/>
            <person name="Ma Q."/>
            <person name="Ju M."/>
            <person name="Zhao R."/>
            <person name="Li G."/>
            <person name="Mu C."/>
            <person name="Tian Q."/>
            <person name="Mei H."/>
            <person name="Zhang T."/>
            <person name="Gao T."/>
            <person name="Zhang H."/>
        </authorList>
    </citation>
    <scope>NUCLEOTIDE SEQUENCE</scope>
    <source>
        <strain evidence="8">G02</strain>
    </source>
</reference>
<sequence length="346" mass="38803">MFRHPGETADDPGSDIHISGVRCKAGNRFCSSLAVGEDHVSEVMFCDICCSEPRFCRDCCCILCCRIIDKACDDYGYIRCEANIEGYACGHSCHIDCALRAYMAGTVGGSIGLDAEYYCRRCDSRTNLVSHVTKLLESRESIVSRDDIEKILKIGICVLRGSKKTSAKQLLHHIELAMSKLKNGTDLEDIWKKEDVSAATAVGLSSNSNGALGFAKHESQDQETDSPLSSKFDHRVESLKLEDEVDQILDSLRKSQEIEYRLAEERLSAQKNYILNLYQQLNEERSDLSRHTSSEDQDSLLDAVLSRVDQVKREVSRLKDIAEVAKGFGRVPKHILKEQFDLDIEH</sequence>
<dbReference type="Pfam" id="PF24590">
    <property type="entry name" value="DUF7615"/>
    <property type="match status" value="1"/>
</dbReference>
<feature type="domain" description="Oberon-like PHD finger" evidence="6">
    <location>
        <begin position="27"/>
        <end position="157"/>
    </location>
</feature>
<gene>
    <name evidence="8" type="ORF">Sradi_2528200</name>
</gene>
<feature type="domain" description="DUF7615" evidence="7">
    <location>
        <begin position="234"/>
        <end position="338"/>
    </location>
</feature>
<dbReference type="InterPro" id="IPR056034">
    <property type="entry name" value="DUF7615"/>
</dbReference>
<dbReference type="InterPro" id="IPR032881">
    <property type="entry name" value="Oberon-like_PHD"/>
</dbReference>
<evidence type="ECO:0000256" key="4">
    <source>
        <dbReference type="ARBA" id="ARBA00022833"/>
    </source>
</evidence>
<evidence type="ECO:0008006" key="9">
    <source>
        <dbReference type="Google" id="ProtNLM"/>
    </source>
</evidence>
<evidence type="ECO:0000256" key="1">
    <source>
        <dbReference type="ARBA" id="ARBA00004123"/>
    </source>
</evidence>
<dbReference type="AlphaFoldDB" id="A0AAW2SKQ4"/>
<evidence type="ECO:0000259" key="7">
    <source>
        <dbReference type="Pfam" id="PF24590"/>
    </source>
</evidence>